<proteinExistence type="predicted"/>
<dbReference type="OrthoDB" id="10053156at2759"/>
<accession>T1G029</accession>
<dbReference type="SUPFAM" id="SSF53098">
    <property type="entry name" value="Ribonuclease H-like"/>
    <property type="match status" value="1"/>
</dbReference>
<reference evidence="1 3" key="2">
    <citation type="journal article" date="2013" name="Nature">
        <title>Insights into bilaterian evolution from three spiralian genomes.</title>
        <authorList>
            <person name="Simakov O."/>
            <person name="Marletaz F."/>
            <person name="Cho S.J."/>
            <person name="Edsinger-Gonzales E."/>
            <person name="Havlak P."/>
            <person name="Hellsten U."/>
            <person name="Kuo D.H."/>
            <person name="Larsson T."/>
            <person name="Lv J."/>
            <person name="Arendt D."/>
            <person name="Savage R."/>
            <person name="Osoegawa K."/>
            <person name="de Jong P."/>
            <person name="Grimwood J."/>
            <person name="Chapman J.A."/>
            <person name="Shapiro H."/>
            <person name="Aerts A."/>
            <person name="Otillar R.P."/>
            <person name="Terry A.Y."/>
            <person name="Boore J.L."/>
            <person name="Grigoriev I.V."/>
            <person name="Lindberg D.R."/>
            <person name="Seaver E.C."/>
            <person name="Weisblat D.A."/>
            <person name="Putnam N.H."/>
            <person name="Rokhsar D.S."/>
        </authorList>
    </citation>
    <scope>NUCLEOTIDE SEQUENCE</scope>
</reference>
<dbReference type="EMBL" id="AMQM01002059">
    <property type="status" value="NOT_ANNOTATED_CDS"/>
    <property type="molecule type" value="Genomic_DNA"/>
</dbReference>
<evidence type="ECO:0008006" key="4">
    <source>
        <dbReference type="Google" id="ProtNLM"/>
    </source>
</evidence>
<reference evidence="2" key="3">
    <citation type="submission" date="2015-06" db="UniProtKB">
        <authorList>
            <consortium name="EnsemblMetazoa"/>
        </authorList>
    </citation>
    <scope>IDENTIFICATION</scope>
</reference>
<dbReference type="EMBL" id="KB097700">
    <property type="protein sequence ID" value="ESN91414.1"/>
    <property type="molecule type" value="Genomic_DNA"/>
</dbReference>
<evidence type="ECO:0000313" key="2">
    <source>
        <dbReference type="EnsemblMetazoa" id="HelroP70118"/>
    </source>
</evidence>
<name>T1G029_HELRO</name>
<evidence type="ECO:0000313" key="1">
    <source>
        <dbReference type="EMBL" id="ESN91414.1"/>
    </source>
</evidence>
<evidence type="ECO:0000313" key="3">
    <source>
        <dbReference type="Proteomes" id="UP000015101"/>
    </source>
</evidence>
<dbReference type="InterPro" id="IPR036397">
    <property type="entry name" value="RNaseH_sf"/>
</dbReference>
<dbReference type="Gene3D" id="3.30.420.10">
    <property type="entry name" value="Ribonuclease H-like superfamily/Ribonuclease H"/>
    <property type="match status" value="1"/>
</dbReference>
<organism evidence="2 3">
    <name type="scientific">Helobdella robusta</name>
    <name type="common">Californian leech</name>
    <dbReference type="NCBI Taxonomy" id="6412"/>
    <lineage>
        <taxon>Eukaryota</taxon>
        <taxon>Metazoa</taxon>
        <taxon>Spiralia</taxon>
        <taxon>Lophotrochozoa</taxon>
        <taxon>Annelida</taxon>
        <taxon>Clitellata</taxon>
        <taxon>Hirudinea</taxon>
        <taxon>Rhynchobdellida</taxon>
        <taxon>Glossiphoniidae</taxon>
        <taxon>Helobdella</taxon>
    </lineage>
</organism>
<dbReference type="CTD" id="20214427"/>
<sequence length="52" mass="6215">PVVIPFKNTLTETILDKLFINWILLYGVPETITTERGRQFISFAFKRFIYTY</sequence>
<dbReference type="KEGG" id="hro:HELRODRAFT_70118"/>
<dbReference type="AlphaFoldDB" id="T1G029"/>
<dbReference type="GO" id="GO:0003676">
    <property type="term" value="F:nucleic acid binding"/>
    <property type="evidence" value="ECO:0007669"/>
    <property type="project" value="InterPro"/>
</dbReference>
<reference evidence="3" key="1">
    <citation type="submission" date="2012-12" db="EMBL/GenBank/DDBJ databases">
        <authorList>
            <person name="Hellsten U."/>
            <person name="Grimwood J."/>
            <person name="Chapman J.A."/>
            <person name="Shapiro H."/>
            <person name="Aerts A."/>
            <person name="Otillar R.P."/>
            <person name="Terry A.Y."/>
            <person name="Boore J.L."/>
            <person name="Simakov O."/>
            <person name="Marletaz F."/>
            <person name="Cho S.-J."/>
            <person name="Edsinger-Gonzales E."/>
            <person name="Havlak P."/>
            <person name="Kuo D.-H."/>
            <person name="Larsson T."/>
            <person name="Lv J."/>
            <person name="Arendt D."/>
            <person name="Savage R."/>
            <person name="Osoegawa K."/>
            <person name="de Jong P."/>
            <person name="Lindberg D.R."/>
            <person name="Seaver E.C."/>
            <person name="Weisblat D.A."/>
            <person name="Putnam N.H."/>
            <person name="Grigoriev I.V."/>
            <person name="Rokhsar D.S."/>
        </authorList>
    </citation>
    <scope>NUCLEOTIDE SEQUENCE</scope>
</reference>
<dbReference type="InterPro" id="IPR012337">
    <property type="entry name" value="RNaseH-like_sf"/>
</dbReference>
<dbReference type="HOGENOM" id="CLU_3093393_0_0_1"/>
<dbReference type="RefSeq" id="XP_009030098.1">
    <property type="nucleotide sequence ID" value="XM_009031850.1"/>
</dbReference>
<gene>
    <name evidence="2" type="primary">20214427</name>
    <name evidence="1" type="ORF">HELRODRAFT_70118</name>
</gene>
<dbReference type="InParanoid" id="T1G029"/>
<dbReference type="GeneID" id="20214427"/>
<keyword evidence="3" id="KW-1185">Reference proteome</keyword>
<dbReference type="Proteomes" id="UP000015101">
    <property type="component" value="Unassembled WGS sequence"/>
</dbReference>
<protein>
    <recommendedName>
        <fullName evidence="4">Integrase catalytic domain-containing protein</fullName>
    </recommendedName>
</protein>
<dbReference type="EnsemblMetazoa" id="HelroT70118">
    <property type="protein sequence ID" value="HelroP70118"/>
    <property type="gene ID" value="HelroG70118"/>
</dbReference>